<reference evidence="1" key="1">
    <citation type="journal article" date="2020" name="G3 (Bethesda)">
        <title>High-Quality Assemblies for Three Invasive Social Wasps from the &lt;i&gt;Vespula&lt;/i&gt; Genus.</title>
        <authorList>
            <person name="Harrop T.W.R."/>
            <person name="Guhlin J."/>
            <person name="McLaughlin G.M."/>
            <person name="Permina E."/>
            <person name="Stockwell P."/>
            <person name="Gilligan J."/>
            <person name="Le Lec M.F."/>
            <person name="Gruber M.A.M."/>
            <person name="Quinn O."/>
            <person name="Lovegrove M."/>
            <person name="Duncan E.J."/>
            <person name="Remnant E.J."/>
            <person name="Van Eeckhoven J."/>
            <person name="Graham B."/>
            <person name="Knapp R.A."/>
            <person name="Langford K.W."/>
            <person name="Kronenberg Z."/>
            <person name="Press M.O."/>
            <person name="Eacker S.M."/>
            <person name="Wilson-Rankin E.E."/>
            <person name="Purcell J."/>
            <person name="Lester P.J."/>
            <person name="Dearden P.K."/>
        </authorList>
    </citation>
    <scope>NUCLEOTIDE SEQUENCE</scope>
    <source>
        <strain evidence="1">Marl-1</strain>
    </source>
</reference>
<organism evidence="1 2">
    <name type="scientific">Vespula vulgaris</name>
    <name type="common">Yellow jacket</name>
    <name type="synonym">Wasp</name>
    <dbReference type="NCBI Taxonomy" id="7454"/>
    <lineage>
        <taxon>Eukaryota</taxon>
        <taxon>Metazoa</taxon>
        <taxon>Ecdysozoa</taxon>
        <taxon>Arthropoda</taxon>
        <taxon>Hexapoda</taxon>
        <taxon>Insecta</taxon>
        <taxon>Pterygota</taxon>
        <taxon>Neoptera</taxon>
        <taxon>Endopterygota</taxon>
        <taxon>Hymenoptera</taxon>
        <taxon>Apocrita</taxon>
        <taxon>Aculeata</taxon>
        <taxon>Vespoidea</taxon>
        <taxon>Vespidae</taxon>
        <taxon>Vespinae</taxon>
        <taxon>Vespula</taxon>
    </lineage>
</organism>
<evidence type="ECO:0000313" key="2">
    <source>
        <dbReference type="Proteomes" id="UP000614350"/>
    </source>
</evidence>
<sequence>MWQDLDGLAGAGVHSGTHQVDQFGTAVADLTPEQQKILIDIRRKKSELLLEIQFAMAPKSYTVQARCKKKEESEACWTKQPWYPFSLFNIFQFKRKNMKKKVCTYVCTYECTSLGGS</sequence>
<dbReference type="Proteomes" id="UP000614350">
    <property type="component" value="Unassembled WGS sequence"/>
</dbReference>
<comment type="caution">
    <text evidence="1">The sequence shown here is derived from an EMBL/GenBank/DDBJ whole genome shotgun (WGS) entry which is preliminary data.</text>
</comment>
<accession>A0A836UWT2</accession>
<dbReference type="EMBL" id="JACSEA010000003">
    <property type="protein sequence ID" value="KAF7405219.1"/>
    <property type="molecule type" value="Genomic_DNA"/>
</dbReference>
<evidence type="ECO:0000313" key="1">
    <source>
        <dbReference type="EMBL" id="KAF7405219.1"/>
    </source>
</evidence>
<proteinExistence type="predicted"/>
<keyword evidence="2" id="KW-1185">Reference proteome</keyword>
<dbReference type="AlphaFoldDB" id="A0A836UWT2"/>
<gene>
    <name evidence="1" type="ORF">HZH66_004125</name>
</gene>
<protein>
    <submittedName>
        <fullName evidence="1">Uncharacterized protein</fullName>
    </submittedName>
</protein>
<name>A0A836UWT2_VESVU</name>